<dbReference type="InterPro" id="IPR001949">
    <property type="entry name" value="NADH-UbQ_OxRdtase_51kDa_CS"/>
</dbReference>
<dbReference type="PANTHER" id="PTHR43578">
    <property type="entry name" value="NADH-QUINONE OXIDOREDUCTASE SUBUNIT F"/>
    <property type="match status" value="1"/>
</dbReference>
<comment type="cofactor">
    <cofactor evidence="2">
        <name>[4Fe-4S] cluster</name>
        <dbReference type="ChEBI" id="CHEBI:49883"/>
    </cofactor>
</comment>
<gene>
    <name evidence="12" type="ORF">A1332_05285</name>
</gene>
<dbReference type="CDD" id="cd03063">
    <property type="entry name" value="TRX_Fd_FDH_beta"/>
    <property type="match status" value="1"/>
</dbReference>
<dbReference type="Gene3D" id="3.10.20.600">
    <property type="match status" value="1"/>
</dbReference>
<evidence type="ECO:0000256" key="4">
    <source>
        <dbReference type="ARBA" id="ARBA00019901"/>
    </source>
</evidence>
<dbReference type="PROSITE" id="PS00644">
    <property type="entry name" value="COMPLEX1_51K_1"/>
    <property type="match status" value="1"/>
</dbReference>
<dbReference type="InterPro" id="IPR019575">
    <property type="entry name" value="Nuop51_4Fe4S-bd"/>
</dbReference>
<dbReference type="PANTHER" id="PTHR43578:SF3">
    <property type="entry name" value="NADH-QUINONE OXIDOREDUCTASE SUBUNIT F"/>
    <property type="match status" value="1"/>
</dbReference>
<dbReference type="InterPro" id="IPR036249">
    <property type="entry name" value="Thioredoxin-like_sf"/>
</dbReference>
<dbReference type="PROSITE" id="PS00645">
    <property type="entry name" value="COMPLEX1_51K_2"/>
    <property type="match status" value="1"/>
</dbReference>
<keyword evidence="7" id="KW-0408">Iron</keyword>
<dbReference type="GO" id="GO:0008137">
    <property type="term" value="F:NADH dehydrogenase (ubiquinone) activity"/>
    <property type="evidence" value="ECO:0007669"/>
    <property type="project" value="InterPro"/>
</dbReference>
<dbReference type="Pfam" id="PF10589">
    <property type="entry name" value="NADH_4Fe-4S"/>
    <property type="match status" value="1"/>
</dbReference>
<dbReference type="InterPro" id="IPR011538">
    <property type="entry name" value="Nuo51_FMN-bd"/>
</dbReference>
<dbReference type="SUPFAM" id="SSF140490">
    <property type="entry name" value="Nqo1C-terminal domain-like"/>
    <property type="match status" value="1"/>
</dbReference>
<dbReference type="OrthoDB" id="9805533at2"/>
<evidence type="ECO:0000259" key="11">
    <source>
        <dbReference type="SMART" id="SM00928"/>
    </source>
</evidence>
<dbReference type="InterPro" id="IPR037207">
    <property type="entry name" value="Nuop51_4Fe4S-bd_sf"/>
</dbReference>
<evidence type="ECO:0000313" key="13">
    <source>
        <dbReference type="Proteomes" id="UP000078090"/>
    </source>
</evidence>
<evidence type="ECO:0000256" key="5">
    <source>
        <dbReference type="ARBA" id="ARBA00022485"/>
    </source>
</evidence>
<evidence type="ECO:0000256" key="2">
    <source>
        <dbReference type="ARBA" id="ARBA00001966"/>
    </source>
</evidence>
<keyword evidence="5" id="KW-0004">4Fe-4S</keyword>
<accession>A0A177LRS6</accession>
<evidence type="ECO:0000256" key="10">
    <source>
        <dbReference type="ARBA" id="ARBA00032787"/>
    </source>
</evidence>
<dbReference type="GO" id="GO:0046872">
    <property type="term" value="F:metal ion binding"/>
    <property type="evidence" value="ECO:0007669"/>
    <property type="project" value="UniProtKB-KW"/>
</dbReference>
<dbReference type="Gene3D" id="6.10.250.1450">
    <property type="match status" value="1"/>
</dbReference>
<dbReference type="SUPFAM" id="SSF52833">
    <property type="entry name" value="Thioredoxin-like"/>
    <property type="match status" value="1"/>
</dbReference>
<comment type="caution">
    <text evidence="12">The sequence shown here is derived from an EMBL/GenBank/DDBJ whole genome shotgun (WGS) entry which is preliminary data.</text>
</comment>
<organism evidence="12 13">
    <name type="scientific">Methylomonas methanica</name>
    <dbReference type="NCBI Taxonomy" id="421"/>
    <lineage>
        <taxon>Bacteria</taxon>
        <taxon>Pseudomonadati</taxon>
        <taxon>Pseudomonadota</taxon>
        <taxon>Gammaproteobacteria</taxon>
        <taxon>Methylococcales</taxon>
        <taxon>Methylococcaceae</taxon>
        <taxon>Methylomonas</taxon>
    </lineage>
</organism>
<evidence type="ECO:0000256" key="9">
    <source>
        <dbReference type="ARBA" id="ARBA00031578"/>
    </source>
</evidence>
<reference evidence="13" key="1">
    <citation type="submission" date="2016-03" db="EMBL/GenBank/DDBJ databases">
        <authorList>
            <person name="Heylen K."/>
            <person name="De Vos P."/>
            <person name="Vekeman B."/>
        </authorList>
    </citation>
    <scope>NUCLEOTIDE SEQUENCE [LARGE SCALE GENOMIC DNA]</scope>
    <source>
        <strain evidence="13">R-45363</strain>
    </source>
</reference>
<evidence type="ECO:0000256" key="1">
    <source>
        <dbReference type="ARBA" id="ARBA00001917"/>
    </source>
</evidence>
<dbReference type="Pfam" id="PF01512">
    <property type="entry name" value="Complex1_51K"/>
    <property type="match status" value="1"/>
</dbReference>
<evidence type="ECO:0000313" key="12">
    <source>
        <dbReference type="EMBL" id="OAH95933.1"/>
    </source>
</evidence>
<evidence type="ECO:0000256" key="6">
    <source>
        <dbReference type="ARBA" id="ARBA00022723"/>
    </source>
</evidence>
<evidence type="ECO:0000256" key="7">
    <source>
        <dbReference type="ARBA" id="ARBA00023004"/>
    </source>
</evidence>
<dbReference type="SMART" id="SM00928">
    <property type="entry name" value="NADH_4Fe-4S"/>
    <property type="match status" value="1"/>
</dbReference>
<evidence type="ECO:0000256" key="3">
    <source>
        <dbReference type="ARBA" id="ARBA00007523"/>
    </source>
</evidence>
<dbReference type="GO" id="GO:0010181">
    <property type="term" value="F:FMN binding"/>
    <property type="evidence" value="ECO:0007669"/>
    <property type="project" value="InterPro"/>
</dbReference>
<keyword evidence="8" id="KW-0411">Iron-sulfur</keyword>
<dbReference type="RefSeq" id="WP_064010939.1">
    <property type="nucleotide sequence ID" value="NZ_LUUG01000139.1"/>
</dbReference>
<dbReference type="InterPro" id="IPR037225">
    <property type="entry name" value="Nuo51_FMN-bd_sf"/>
</dbReference>
<dbReference type="SUPFAM" id="SSF142019">
    <property type="entry name" value="Nqo1 FMN-binding domain-like"/>
    <property type="match status" value="1"/>
</dbReference>
<dbReference type="Gene3D" id="1.20.1440.230">
    <property type="entry name" value="NADH-ubiquinone oxidoreductase 51kDa subunit, iron-sulphur binding domain"/>
    <property type="match status" value="1"/>
</dbReference>
<proteinExistence type="inferred from homology"/>
<dbReference type="EMBL" id="LUUG01000139">
    <property type="protein sequence ID" value="OAH95933.1"/>
    <property type="molecule type" value="Genomic_DNA"/>
</dbReference>
<keyword evidence="6" id="KW-0479">Metal-binding</keyword>
<dbReference type="FunFam" id="3.40.50.11540:FF:000001">
    <property type="entry name" value="NADH dehydrogenase [ubiquinone] flavoprotein 1, mitochondrial"/>
    <property type="match status" value="1"/>
</dbReference>
<dbReference type="GO" id="GO:0051539">
    <property type="term" value="F:4 iron, 4 sulfur cluster binding"/>
    <property type="evidence" value="ECO:0007669"/>
    <property type="project" value="UniProtKB-KW"/>
</dbReference>
<dbReference type="SUPFAM" id="SSF142984">
    <property type="entry name" value="Nqo1 middle domain-like"/>
    <property type="match status" value="1"/>
</dbReference>
<evidence type="ECO:0000256" key="8">
    <source>
        <dbReference type="ARBA" id="ARBA00023014"/>
    </source>
</evidence>
<sequence>MTRVFISRDSTALSLGAEQVAKALDQQASSKGLSAEIVRNGSRGLFWLEPLIEVETSQGRVAYGPVQVEDVASLLDAGLLDGKQHPLFLGNIEEIAYFKNQNRLTFARVGLTDPVNIDDYLAHDGYRGLKNALALQQTEIVKQVTDSGLRGRGGAAFPTGIKWNTVLNAPADQKYIVCNADEGDSGTFSDRMIMEGDPFVLIEGMTIAGLAVGATQGYIYLRVEYPHAKIALNQAIEAAYKNGYLGENIQNSGKTFHLEVRSGAGAYICGEETSLLESLEGKRGLVRFKPPLPAIVGLFGKPTIVNNVISLASIPVILDKGGEYYKNYGMGRSRGTLPLQLAGNIKHPGLFEVAFGMTLRELLYDYGGGSASGRPIRAVQVGGPLGAYLHEGQFDTPLDYEAFAAISAVLGHGGIVVHDDTVNMADMARYAMEFCVEESCGKCTPCRIGSTRGVEVIDRIVEGVQQDKNTVLLRDLCDTMTYGSLCAMGGMTPFPVLSALNHFPEDFGLLSAKA</sequence>
<dbReference type="AlphaFoldDB" id="A0A177LRS6"/>
<feature type="domain" description="NADH-ubiquinone oxidoreductase 51kDa subunit iron-sulphur binding" evidence="11">
    <location>
        <begin position="425"/>
        <end position="470"/>
    </location>
</feature>
<dbReference type="Gene3D" id="3.40.50.11540">
    <property type="entry name" value="NADH-ubiquinone oxidoreductase 51kDa subunit"/>
    <property type="match status" value="1"/>
</dbReference>
<protein>
    <recommendedName>
        <fullName evidence="4">NADH-quinone oxidoreductase subunit F</fullName>
    </recommendedName>
    <alternativeName>
        <fullName evidence="9">NADH dehydrogenase I subunit F</fullName>
    </alternativeName>
    <alternativeName>
        <fullName evidence="10">NDH-1 subunit F</fullName>
    </alternativeName>
</protein>
<comment type="cofactor">
    <cofactor evidence="1">
        <name>FMN</name>
        <dbReference type="ChEBI" id="CHEBI:58210"/>
    </cofactor>
</comment>
<dbReference type="Proteomes" id="UP000078090">
    <property type="component" value="Unassembled WGS sequence"/>
</dbReference>
<comment type="similarity">
    <text evidence="3">Belongs to the complex I 51 kDa subunit family.</text>
</comment>
<name>A0A177LRS6_METMH</name>